<protein>
    <submittedName>
        <fullName evidence="1">Uncharacterized protein</fullName>
    </submittedName>
</protein>
<evidence type="ECO:0000313" key="1">
    <source>
        <dbReference type="EMBL" id="PKK71811.1"/>
    </source>
</evidence>
<sequence length="67" mass="7747">MTKEELRDYGMKGGPAKNLANFAKDCKKKKMRSFSSYKTKKELSEMLKKYGIVSGDITRIPQFIPRK</sequence>
<gene>
    <name evidence="1" type="ORF">RhiirC2_743954</name>
</gene>
<dbReference type="Proteomes" id="UP000233469">
    <property type="component" value="Unassembled WGS sequence"/>
</dbReference>
<organism evidence="1 2">
    <name type="scientific">Rhizophagus irregularis</name>
    <dbReference type="NCBI Taxonomy" id="588596"/>
    <lineage>
        <taxon>Eukaryota</taxon>
        <taxon>Fungi</taxon>
        <taxon>Fungi incertae sedis</taxon>
        <taxon>Mucoromycota</taxon>
        <taxon>Glomeromycotina</taxon>
        <taxon>Glomeromycetes</taxon>
        <taxon>Glomerales</taxon>
        <taxon>Glomeraceae</taxon>
        <taxon>Rhizophagus</taxon>
    </lineage>
</organism>
<proteinExistence type="predicted"/>
<name>A0A2N1ND47_9GLOM</name>
<dbReference type="VEuPathDB" id="FungiDB:RhiirA1_483154"/>
<dbReference type="EMBL" id="LLXL01000484">
    <property type="protein sequence ID" value="PKK71811.1"/>
    <property type="molecule type" value="Genomic_DNA"/>
</dbReference>
<reference evidence="1 2" key="2">
    <citation type="submission" date="2017-10" db="EMBL/GenBank/DDBJ databases">
        <title>Extensive intraspecific genome diversity in a model arbuscular mycorrhizal fungus.</title>
        <authorList>
            <person name="Chen E.C.H."/>
            <person name="Morin E."/>
            <person name="Baudet D."/>
            <person name="Noel J."/>
            <person name="Ndikumana S."/>
            <person name="Charron P."/>
            <person name="St-Onge C."/>
            <person name="Giorgi J."/>
            <person name="Grigoriev I.V."/>
            <person name="Roux C."/>
            <person name="Martin F.M."/>
            <person name="Corradi N."/>
        </authorList>
    </citation>
    <scope>NUCLEOTIDE SEQUENCE [LARGE SCALE GENOMIC DNA]</scope>
    <source>
        <strain evidence="1 2">C2</strain>
    </source>
</reference>
<accession>A0A2N1ND47</accession>
<evidence type="ECO:0000313" key="2">
    <source>
        <dbReference type="Proteomes" id="UP000233469"/>
    </source>
</evidence>
<comment type="caution">
    <text evidence="1">The sequence shown here is derived from an EMBL/GenBank/DDBJ whole genome shotgun (WGS) entry which is preliminary data.</text>
</comment>
<dbReference type="AlphaFoldDB" id="A0A2N1ND47"/>
<reference evidence="1 2" key="1">
    <citation type="submission" date="2016-04" db="EMBL/GenBank/DDBJ databases">
        <title>Genome analyses suggest a sexual origin of heterokaryosis in a supposedly ancient asexual fungus.</title>
        <authorList>
            <person name="Ropars J."/>
            <person name="Sedzielewska K."/>
            <person name="Noel J."/>
            <person name="Charron P."/>
            <person name="Farinelli L."/>
            <person name="Marton T."/>
            <person name="Kruger M."/>
            <person name="Pelin A."/>
            <person name="Brachmann A."/>
            <person name="Corradi N."/>
        </authorList>
    </citation>
    <scope>NUCLEOTIDE SEQUENCE [LARGE SCALE GENOMIC DNA]</scope>
    <source>
        <strain evidence="1 2">C2</strain>
    </source>
</reference>